<sequence>IMTNPSVEQNLLKEINSLVTLTNPFPEYDSINNLPYSLATLNEPLRLHPAVLRNFKTVVEDDILPGGVPVYSGDMLFWVPYSMGRDENVDEFKPTRFLKSGKFVMQSLYKLIAFNAGPRV</sequence>
<dbReference type="GO" id="GO:0004497">
    <property type="term" value="F:monooxygenase activity"/>
    <property type="evidence" value="ECO:0007669"/>
    <property type="project" value="InterPro"/>
</dbReference>
<evidence type="ECO:0000256" key="4">
    <source>
        <dbReference type="ARBA" id="ARBA00023004"/>
    </source>
</evidence>
<keyword evidence="3" id="KW-0560">Oxidoreductase</keyword>
<dbReference type="AlphaFoldDB" id="A0A9N9EIE8"/>
<keyword evidence="2" id="KW-0479">Metal-binding</keyword>
<protein>
    <submittedName>
        <fullName evidence="5">2608_t:CDS:1</fullName>
    </submittedName>
</protein>
<evidence type="ECO:0000256" key="1">
    <source>
        <dbReference type="ARBA" id="ARBA00010617"/>
    </source>
</evidence>
<organism evidence="5 6">
    <name type="scientific">Ambispora gerdemannii</name>
    <dbReference type="NCBI Taxonomy" id="144530"/>
    <lineage>
        <taxon>Eukaryota</taxon>
        <taxon>Fungi</taxon>
        <taxon>Fungi incertae sedis</taxon>
        <taxon>Mucoromycota</taxon>
        <taxon>Glomeromycotina</taxon>
        <taxon>Glomeromycetes</taxon>
        <taxon>Archaeosporales</taxon>
        <taxon>Ambisporaceae</taxon>
        <taxon>Ambispora</taxon>
    </lineage>
</organism>
<evidence type="ECO:0000256" key="2">
    <source>
        <dbReference type="ARBA" id="ARBA00022723"/>
    </source>
</evidence>
<dbReference type="EMBL" id="CAJVPL010008935">
    <property type="protein sequence ID" value="CAG8676200.1"/>
    <property type="molecule type" value="Genomic_DNA"/>
</dbReference>
<proteinExistence type="inferred from homology"/>
<dbReference type="GO" id="GO:0005506">
    <property type="term" value="F:iron ion binding"/>
    <property type="evidence" value="ECO:0007669"/>
    <property type="project" value="InterPro"/>
</dbReference>
<reference evidence="5" key="1">
    <citation type="submission" date="2021-06" db="EMBL/GenBank/DDBJ databases">
        <authorList>
            <person name="Kallberg Y."/>
            <person name="Tangrot J."/>
            <person name="Rosling A."/>
        </authorList>
    </citation>
    <scope>NUCLEOTIDE SEQUENCE</scope>
    <source>
        <strain evidence="5">MT106</strain>
    </source>
</reference>
<dbReference type="PANTHER" id="PTHR24296">
    <property type="entry name" value="CYTOCHROME P450"/>
    <property type="match status" value="1"/>
</dbReference>
<comment type="caution">
    <text evidence="5">The sequence shown here is derived from an EMBL/GenBank/DDBJ whole genome shotgun (WGS) entry which is preliminary data.</text>
</comment>
<name>A0A9N9EIE8_9GLOM</name>
<dbReference type="InterPro" id="IPR001128">
    <property type="entry name" value="Cyt_P450"/>
</dbReference>
<dbReference type="GO" id="GO:0020037">
    <property type="term" value="F:heme binding"/>
    <property type="evidence" value="ECO:0007669"/>
    <property type="project" value="InterPro"/>
</dbReference>
<evidence type="ECO:0000313" key="6">
    <source>
        <dbReference type="Proteomes" id="UP000789831"/>
    </source>
</evidence>
<comment type="similarity">
    <text evidence="1">Belongs to the cytochrome P450 family.</text>
</comment>
<dbReference type="Pfam" id="PF00067">
    <property type="entry name" value="p450"/>
    <property type="match status" value="1"/>
</dbReference>
<dbReference type="SUPFAM" id="SSF48264">
    <property type="entry name" value="Cytochrome P450"/>
    <property type="match status" value="1"/>
</dbReference>
<dbReference type="Proteomes" id="UP000789831">
    <property type="component" value="Unassembled WGS sequence"/>
</dbReference>
<feature type="non-terminal residue" evidence="5">
    <location>
        <position position="1"/>
    </location>
</feature>
<feature type="non-terminal residue" evidence="5">
    <location>
        <position position="120"/>
    </location>
</feature>
<evidence type="ECO:0000313" key="5">
    <source>
        <dbReference type="EMBL" id="CAG8676200.1"/>
    </source>
</evidence>
<dbReference type="InterPro" id="IPR036396">
    <property type="entry name" value="Cyt_P450_sf"/>
</dbReference>
<dbReference type="OrthoDB" id="1470350at2759"/>
<gene>
    <name evidence="5" type="ORF">AGERDE_LOCUS12473</name>
</gene>
<accession>A0A9N9EIE8</accession>
<evidence type="ECO:0000256" key="3">
    <source>
        <dbReference type="ARBA" id="ARBA00023002"/>
    </source>
</evidence>
<keyword evidence="6" id="KW-1185">Reference proteome</keyword>
<dbReference type="GO" id="GO:0016705">
    <property type="term" value="F:oxidoreductase activity, acting on paired donors, with incorporation or reduction of molecular oxygen"/>
    <property type="evidence" value="ECO:0007669"/>
    <property type="project" value="InterPro"/>
</dbReference>
<dbReference type="Gene3D" id="1.10.630.10">
    <property type="entry name" value="Cytochrome P450"/>
    <property type="match status" value="1"/>
</dbReference>
<keyword evidence="4" id="KW-0408">Iron</keyword>